<evidence type="ECO:0000259" key="1">
    <source>
        <dbReference type="PROSITE" id="PS51078"/>
    </source>
</evidence>
<accession>A0ABY5SNM1</accession>
<feature type="domain" description="IclR-ED" evidence="1">
    <location>
        <begin position="1"/>
        <end position="46"/>
    </location>
</feature>
<dbReference type="Gene3D" id="3.30.450.40">
    <property type="match status" value="1"/>
</dbReference>
<evidence type="ECO:0000313" key="3">
    <source>
        <dbReference type="Proteomes" id="UP001057877"/>
    </source>
</evidence>
<keyword evidence="3" id="KW-1185">Reference proteome</keyword>
<gene>
    <name evidence="2" type="ORF">L1F29_30385</name>
</gene>
<organism evidence="2 3">
    <name type="scientific">Paenibacillus spongiae</name>
    <dbReference type="NCBI Taxonomy" id="2909671"/>
    <lineage>
        <taxon>Bacteria</taxon>
        <taxon>Bacillati</taxon>
        <taxon>Bacillota</taxon>
        <taxon>Bacilli</taxon>
        <taxon>Bacillales</taxon>
        <taxon>Paenibacillaceae</taxon>
        <taxon>Paenibacillus</taxon>
    </lineage>
</organism>
<proteinExistence type="predicted"/>
<dbReference type="InterPro" id="IPR029016">
    <property type="entry name" value="GAF-like_dom_sf"/>
</dbReference>
<dbReference type="InterPro" id="IPR014757">
    <property type="entry name" value="Tscrpt_reg_IclR_C"/>
</dbReference>
<dbReference type="PROSITE" id="PS51078">
    <property type="entry name" value="ICLR_ED"/>
    <property type="match status" value="1"/>
</dbReference>
<protein>
    <recommendedName>
        <fullName evidence="1">IclR-ED domain-containing protein</fullName>
    </recommendedName>
</protein>
<name>A0ABY5SNM1_9BACL</name>
<dbReference type="Proteomes" id="UP001057877">
    <property type="component" value="Chromosome"/>
</dbReference>
<evidence type="ECO:0000313" key="2">
    <source>
        <dbReference type="EMBL" id="UVI33808.1"/>
    </source>
</evidence>
<sequence>MFDHQGLLEAAISITALLINLPVHEITNVGEKVKRTALDISRRLGYKLQHEQAVSAV</sequence>
<dbReference type="SUPFAM" id="SSF55781">
    <property type="entry name" value="GAF domain-like"/>
    <property type="match status" value="1"/>
</dbReference>
<reference evidence="2" key="1">
    <citation type="submission" date="2022-01" db="EMBL/GenBank/DDBJ databases">
        <title>Paenibacillus spongiae sp. nov., isolated from marine sponge.</title>
        <authorList>
            <person name="Li Z."/>
            <person name="Zhang M."/>
        </authorList>
    </citation>
    <scope>NUCLEOTIDE SEQUENCE</scope>
    <source>
        <strain evidence="2">PHS-Z3</strain>
    </source>
</reference>
<dbReference type="EMBL" id="CP091430">
    <property type="protein sequence ID" value="UVI33808.1"/>
    <property type="molecule type" value="Genomic_DNA"/>
</dbReference>